<evidence type="ECO:0000259" key="1">
    <source>
        <dbReference type="Pfam" id="PF12804"/>
    </source>
</evidence>
<dbReference type="STRING" id="153971.AWC19_10325"/>
<dbReference type="RefSeq" id="WP_085078861.1">
    <property type="nucleotide sequence ID" value="NZ_LQPJ01000105.1"/>
</dbReference>
<dbReference type="EMBL" id="LQPJ01000105">
    <property type="protein sequence ID" value="ORW23962.1"/>
    <property type="molecule type" value="Genomic_DNA"/>
</dbReference>
<comment type="caution">
    <text evidence="2">The sequence shown here is derived from an EMBL/GenBank/DDBJ whole genome shotgun (WGS) entry which is preliminary data.</text>
</comment>
<dbReference type="AlphaFoldDB" id="A0A1X1ZKX0"/>
<dbReference type="InterPro" id="IPR025877">
    <property type="entry name" value="MobA-like_NTP_Trfase"/>
</dbReference>
<protein>
    <submittedName>
        <fullName evidence="2">Carbon monoxide dehydrogenase</fullName>
    </submittedName>
</protein>
<dbReference type="PANTHER" id="PTHR43777:SF1">
    <property type="entry name" value="MOLYBDENUM COFACTOR CYTIDYLYLTRANSFERASE"/>
    <property type="match status" value="1"/>
</dbReference>
<dbReference type="CDD" id="cd04182">
    <property type="entry name" value="GT_2_like_f"/>
    <property type="match status" value="1"/>
</dbReference>
<proteinExistence type="predicted"/>
<feature type="domain" description="MobA-like NTP transferase" evidence="1">
    <location>
        <begin position="5"/>
        <end position="161"/>
    </location>
</feature>
<accession>A0A1X1ZKX0</accession>
<dbReference type="Proteomes" id="UP000193529">
    <property type="component" value="Unassembled WGS sequence"/>
</dbReference>
<dbReference type="PANTHER" id="PTHR43777">
    <property type="entry name" value="MOLYBDENUM COFACTOR CYTIDYLYLTRANSFERASE"/>
    <property type="match status" value="1"/>
</dbReference>
<dbReference type="OrthoDB" id="285216at2"/>
<organism evidence="2 3">
    <name type="scientific">Mycobacterium palustre</name>
    <dbReference type="NCBI Taxonomy" id="153971"/>
    <lineage>
        <taxon>Bacteria</taxon>
        <taxon>Bacillati</taxon>
        <taxon>Actinomycetota</taxon>
        <taxon>Actinomycetes</taxon>
        <taxon>Mycobacteriales</taxon>
        <taxon>Mycobacteriaceae</taxon>
        <taxon>Mycobacterium</taxon>
        <taxon>Mycobacterium simiae complex</taxon>
    </lineage>
</organism>
<evidence type="ECO:0000313" key="2">
    <source>
        <dbReference type="EMBL" id="ORW23962.1"/>
    </source>
</evidence>
<dbReference type="SUPFAM" id="SSF53448">
    <property type="entry name" value="Nucleotide-diphospho-sugar transferases"/>
    <property type="match status" value="1"/>
</dbReference>
<reference evidence="2 3" key="1">
    <citation type="submission" date="2016-01" db="EMBL/GenBank/DDBJ databases">
        <title>The new phylogeny of the genus Mycobacterium.</title>
        <authorList>
            <person name="Tarcisio F."/>
            <person name="Conor M."/>
            <person name="Antonella G."/>
            <person name="Elisabetta G."/>
            <person name="Giulia F.S."/>
            <person name="Sara T."/>
            <person name="Anna F."/>
            <person name="Clotilde B."/>
            <person name="Roberto B."/>
            <person name="Veronica D.S."/>
            <person name="Fabio R."/>
            <person name="Monica P."/>
            <person name="Olivier J."/>
            <person name="Enrico T."/>
            <person name="Nicola S."/>
        </authorList>
    </citation>
    <scope>NUCLEOTIDE SEQUENCE [LARGE SCALE GENOMIC DNA]</scope>
    <source>
        <strain evidence="2 3">DSM 44572</strain>
    </source>
</reference>
<dbReference type="GO" id="GO:0016779">
    <property type="term" value="F:nucleotidyltransferase activity"/>
    <property type="evidence" value="ECO:0007669"/>
    <property type="project" value="UniProtKB-ARBA"/>
</dbReference>
<dbReference type="Gene3D" id="3.90.550.10">
    <property type="entry name" value="Spore Coat Polysaccharide Biosynthesis Protein SpsA, Chain A"/>
    <property type="match status" value="1"/>
</dbReference>
<dbReference type="Pfam" id="PF12804">
    <property type="entry name" value="NTP_transf_3"/>
    <property type="match status" value="1"/>
</dbReference>
<sequence length="192" mass="20164">MTVTGVVLAAGGSRRLGAPKQLLPYRDTTLLGATLGVARGAGFDQLIVTLGAAARAVRAAVRLDGADVVSVDDAATGCAASLRAALDRVDPRSGGIVLMLGDQPGVRPATLHRLIAEGPGADIAVCRYDDGLGHPFWLGRSVFGDLRELRGDKAVWKLVESGRRGVRELAVDGRIPPDVDTWDDYRRLVASS</sequence>
<evidence type="ECO:0000313" key="3">
    <source>
        <dbReference type="Proteomes" id="UP000193529"/>
    </source>
</evidence>
<dbReference type="InterPro" id="IPR029044">
    <property type="entry name" value="Nucleotide-diphossugar_trans"/>
</dbReference>
<name>A0A1X1ZKX0_9MYCO</name>
<keyword evidence="3" id="KW-1185">Reference proteome</keyword>
<gene>
    <name evidence="2" type="ORF">AWC19_10325</name>
</gene>